<keyword evidence="2" id="KW-1185">Reference proteome</keyword>
<gene>
    <name evidence="1" type="ORF">MRB53_032651</name>
</gene>
<accession>A0ACC2KSI4</accession>
<dbReference type="EMBL" id="CM056819">
    <property type="protein sequence ID" value="KAJ8624121.1"/>
    <property type="molecule type" value="Genomic_DNA"/>
</dbReference>
<evidence type="ECO:0000313" key="2">
    <source>
        <dbReference type="Proteomes" id="UP001234297"/>
    </source>
</evidence>
<proteinExistence type="predicted"/>
<comment type="caution">
    <text evidence="1">The sequence shown here is derived from an EMBL/GenBank/DDBJ whole genome shotgun (WGS) entry which is preliminary data.</text>
</comment>
<reference evidence="1 2" key="1">
    <citation type="journal article" date="2022" name="Hortic Res">
        <title>A haplotype resolved chromosomal level avocado genome allows analysis of novel avocado genes.</title>
        <authorList>
            <person name="Nath O."/>
            <person name="Fletcher S.J."/>
            <person name="Hayward A."/>
            <person name="Shaw L.M."/>
            <person name="Masouleh A.K."/>
            <person name="Furtado A."/>
            <person name="Henry R.J."/>
            <person name="Mitter N."/>
        </authorList>
    </citation>
    <scope>NUCLEOTIDE SEQUENCE [LARGE SCALE GENOMIC DNA]</scope>
    <source>
        <strain evidence="2">cv. Hass</strain>
    </source>
</reference>
<name>A0ACC2KSI4_PERAE</name>
<sequence length="152" mass="16622">MERKALIGNDGGEMVRIRDIMGGNQTLAYQLKPKMVVLRVSMHCNGCARKVKKHISKIDGVTSFEVDLQSKKVVVIGDVLPFEVLESISKSVGISKRPPLTSTSTMLDTFSFLIRRVDLTSDADMIGRGGGIGLLSRFIASDVLLPWSIVTD</sequence>
<protein>
    <submittedName>
        <fullName evidence="1">Uncharacterized protein</fullName>
    </submittedName>
</protein>
<evidence type="ECO:0000313" key="1">
    <source>
        <dbReference type="EMBL" id="KAJ8624121.1"/>
    </source>
</evidence>
<dbReference type="Proteomes" id="UP001234297">
    <property type="component" value="Chromosome 11"/>
</dbReference>
<organism evidence="1 2">
    <name type="scientific">Persea americana</name>
    <name type="common">Avocado</name>
    <dbReference type="NCBI Taxonomy" id="3435"/>
    <lineage>
        <taxon>Eukaryota</taxon>
        <taxon>Viridiplantae</taxon>
        <taxon>Streptophyta</taxon>
        <taxon>Embryophyta</taxon>
        <taxon>Tracheophyta</taxon>
        <taxon>Spermatophyta</taxon>
        <taxon>Magnoliopsida</taxon>
        <taxon>Magnoliidae</taxon>
        <taxon>Laurales</taxon>
        <taxon>Lauraceae</taxon>
        <taxon>Persea</taxon>
    </lineage>
</organism>